<dbReference type="InterPro" id="IPR003594">
    <property type="entry name" value="HATPase_dom"/>
</dbReference>
<name>A0A655S7D5_VIBCL</name>
<protein>
    <recommendedName>
        <fullName evidence="2">histidine kinase</fullName>
        <ecNumber evidence="2">2.7.13.3</ecNumber>
    </recommendedName>
</protein>
<evidence type="ECO:0000256" key="5">
    <source>
        <dbReference type="ARBA" id="ARBA00022777"/>
    </source>
</evidence>
<sequence>MPPIRLTVSVVAQTLRIEVEDCGEFPSFYQRLCKRLSRHQDTHSRPNTDNMGVGLQLVRKLITQMGGKLVIRRHPTRCILELPL</sequence>
<dbReference type="InterPro" id="IPR050980">
    <property type="entry name" value="2C_sensor_his_kinase"/>
</dbReference>
<dbReference type="PANTHER" id="PTHR44936">
    <property type="entry name" value="SENSOR PROTEIN CREC"/>
    <property type="match status" value="1"/>
</dbReference>
<keyword evidence="5 8" id="KW-0418">Kinase</keyword>
<dbReference type="EC" id="2.7.13.3" evidence="2"/>
<keyword evidence="3" id="KW-0597">Phosphoprotein</keyword>
<evidence type="ECO:0000256" key="3">
    <source>
        <dbReference type="ARBA" id="ARBA00022553"/>
    </source>
</evidence>
<accession>A0A655S7D5</accession>
<organism evidence="8 9">
    <name type="scientific">Vibrio cholerae</name>
    <dbReference type="NCBI Taxonomy" id="666"/>
    <lineage>
        <taxon>Bacteria</taxon>
        <taxon>Pseudomonadati</taxon>
        <taxon>Pseudomonadota</taxon>
        <taxon>Gammaproteobacteria</taxon>
        <taxon>Vibrionales</taxon>
        <taxon>Vibrionaceae</taxon>
        <taxon>Vibrio</taxon>
    </lineage>
</organism>
<evidence type="ECO:0000256" key="6">
    <source>
        <dbReference type="ARBA" id="ARBA00023012"/>
    </source>
</evidence>
<evidence type="ECO:0000313" key="8">
    <source>
        <dbReference type="EMBL" id="CSB16970.1"/>
    </source>
</evidence>
<keyword evidence="4" id="KW-0808">Transferase</keyword>
<dbReference type="Gene3D" id="3.30.565.10">
    <property type="entry name" value="Histidine kinase-like ATPase, C-terminal domain"/>
    <property type="match status" value="1"/>
</dbReference>
<evidence type="ECO:0000256" key="4">
    <source>
        <dbReference type="ARBA" id="ARBA00022679"/>
    </source>
</evidence>
<feature type="domain" description="Histidine kinase/HSP90-like ATPase" evidence="7">
    <location>
        <begin position="3"/>
        <end position="84"/>
    </location>
</feature>
<dbReference type="GO" id="GO:0004673">
    <property type="term" value="F:protein histidine kinase activity"/>
    <property type="evidence" value="ECO:0007669"/>
    <property type="project" value="UniProtKB-EC"/>
</dbReference>
<evidence type="ECO:0000256" key="1">
    <source>
        <dbReference type="ARBA" id="ARBA00000085"/>
    </source>
</evidence>
<dbReference type="GO" id="GO:0000160">
    <property type="term" value="P:phosphorelay signal transduction system"/>
    <property type="evidence" value="ECO:0007669"/>
    <property type="project" value="UniProtKB-KW"/>
</dbReference>
<evidence type="ECO:0000313" key="9">
    <source>
        <dbReference type="Proteomes" id="UP000044806"/>
    </source>
</evidence>
<keyword evidence="6" id="KW-0902">Two-component regulatory system</keyword>
<evidence type="ECO:0000256" key="2">
    <source>
        <dbReference type="ARBA" id="ARBA00012438"/>
    </source>
</evidence>
<evidence type="ECO:0000259" key="7">
    <source>
        <dbReference type="Pfam" id="PF02518"/>
    </source>
</evidence>
<dbReference type="AlphaFoldDB" id="A0A655S7D5"/>
<gene>
    <name evidence="8" type="ORF">ERS013165_03662</name>
</gene>
<dbReference type="PANTHER" id="PTHR44936:SF9">
    <property type="entry name" value="SENSOR PROTEIN CREC"/>
    <property type="match status" value="1"/>
</dbReference>
<dbReference type="Pfam" id="PF02518">
    <property type="entry name" value="HATPase_c"/>
    <property type="match status" value="1"/>
</dbReference>
<dbReference type="SUPFAM" id="SSF55874">
    <property type="entry name" value="ATPase domain of HSP90 chaperone/DNA topoisomerase II/histidine kinase"/>
    <property type="match status" value="1"/>
</dbReference>
<comment type="catalytic activity">
    <reaction evidence="1">
        <text>ATP + protein L-histidine = ADP + protein N-phospho-L-histidine.</text>
        <dbReference type="EC" id="2.7.13.3"/>
    </reaction>
</comment>
<dbReference type="Proteomes" id="UP000044806">
    <property type="component" value="Unassembled WGS sequence"/>
</dbReference>
<proteinExistence type="predicted"/>
<dbReference type="EMBL" id="CWOW01000036">
    <property type="protein sequence ID" value="CSB16970.1"/>
    <property type="molecule type" value="Genomic_DNA"/>
</dbReference>
<dbReference type="InterPro" id="IPR036890">
    <property type="entry name" value="HATPase_C_sf"/>
</dbReference>
<reference evidence="8 9" key="1">
    <citation type="submission" date="2015-07" db="EMBL/GenBank/DDBJ databases">
        <authorList>
            <consortium name="Pathogen Informatics"/>
        </authorList>
    </citation>
    <scope>NUCLEOTIDE SEQUENCE [LARGE SCALE GENOMIC DNA]</scope>
    <source>
        <strain evidence="8 9">A51</strain>
    </source>
</reference>